<evidence type="ECO:0000313" key="1">
    <source>
        <dbReference type="EMBL" id="SFV60864.1"/>
    </source>
</evidence>
<proteinExistence type="predicted"/>
<protein>
    <submittedName>
        <fullName evidence="1">Uncharacterized protein</fullName>
    </submittedName>
</protein>
<name>A0A1W1C555_9ZZZZ</name>
<accession>A0A1W1C555</accession>
<organism evidence="1">
    <name type="scientific">hydrothermal vent metagenome</name>
    <dbReference type="NCBI Taxonomy" id="652676"/>
    <lineage>
        <taxon>unclassified sequences</taxon>
        <taxon>metagenomes</taxon>
        <taxon>ecological metagenomes</taxon>
    </lineage>
</organism>
<sequence length="59" mass="6938">MPNKFKTEHFEPVNIKSAKDVLQKHLEALEIQKEGSSMAKKEPRKYSLLQRFLHFIKLG</sequence>
<gene>
    <name evidence="1" type="ORF">MNB_SV-8-1141</name>
</gene>
<reference evidence="1" key="1">
    <citation type="submission" date="2016-10" db="EMBL/GenBank/DDBJ databases">
        <authorList>
            <person name="de Groot N.N."/>
        </authorList>
    </citation>
    <scope>NUCLEOTIDE SEQUENCE</scope>
</reference>
<dbReference type="AlphaFoldDB" id="A0A1W1C555"/>
<dbReference type="EMBL" id="FPHD01000055">
    <property type="protein sequence ID" value="SFV60864.1"/>
    <property type="molecule type" value="Genomic_DNA"/>
</dbReference>